<dbReference type="Proteomes" id="UP000252167">
    <property type="component" value="Unassembled WGS sequence"/>
</dbReference>
<protein>
    <submittedName>
        <fullName evidence="5">Helix-turn-helix transcriptional regulator</fullName>
    </submittedName>
</protein>
<keyword evidence="6" id="KW-1185">Reference proteome</keyword>
<proteinExistence type="predicted"/>
<dbReference type="SUPFAM" id="SSF46894">
    <property type="entry name" value="C-terminal effector domain of the bipartite response regulators"/>
    <property type="match status" value="1"/>
</dbReference>
<dbReference type="EMBL" id="POAF01000005">
    <property type="protein sequence ID" value="RBM00575.1"/>
    <property type="molecule type" value="Genomic_DNA"/>
</dbReference>
<dbReference type="InterPro" id="IPR000792">
    <property type="entry name" value="Tscrpt_reg_LuxR_C"/>
</dbReference>
<organism evidence="5 6">
    <name type="scientific">Glutamicibacter soli</name>
    <dbReference type="NCBI Taxonomy" id="453836"/>
    <lineage>
        <taxon>Bacteria</taxon>
        <taxon>Bacillati</taxon>
        <taxon>Actinomycetota</taxon>
        <taxon>Actinomycetes</taxon>
        <taxon>Micrococcales</taxon>
        <taxon>Micrococcaceae</taxon>
        <taxon>Glutamicibacter</taxon>
    </lineage>
</organism>
<evidence type="ECO:0000256" key="2">
    <source>
        <dbReference type="ARBA" id="ARBA00023125"/>
    </source>
</evidence>
<gene>
    <name evidence="5" type="ORF">C1H84_11575</name>
</gene>
<dbReference type="PROSITE" id="PS00622">
    <property type="entry name" value="HTH_LUXR_1"/>
    <property type="match status" value="1"/>
</dbReference>
<dbReference type="PRINTS" id="PR00038">
    <property type="entry name" value="HTHLUXR"/>
</dbReference>
<comment type="caution">
    <text evidence="5">The sequence shown here is derived from an EMBL/GenBank/DDBJ whole genome shotgun (WGS) entry which is preliminary data.</text>
</comment>
<dbReference type="RefSeq" id="WP_113607468.1">
    <property type="nucleotide sequence ID" value="NZ_POAF01000005.1"/>
</dbReference>
<name>A0A365YCZ7_9MICC</name>
<feature type="domain" description="HTH luxR-type" evidence="4">
    <location>
        <begin position="217"/>
        <end position="282"/>
    </location>
</feature>
<reference evidence="5 6" key="1">
    <citation type="submission" date="2018-01" db="EMBL/GenBank/DDBJ databases">
        <title>Glutamicibacter soli strain NHPC-3 Whole genome sequence and assembly.</title>
        <authorList>
            <person name="Choudhury P."/>
            <person name="Gupta D."/>
            <person name="Sengupta K."/>
            <person name="Jawed A."/>
            <person name="Sultana N."/>
            <person name="Saha P."/>
        </authorList>
    </citation>
    <scope>NUCLEOTIDE SEQUENCE [LARGE SCALE GENOMIC DNA]</scope>
    <source>
        <strain evidence="5 6">NHPC-3</strain>
    </source>
</reference>
<dbReference type="AlphaFoldDB" id="A0A365YCZ7"/>
<sequence length="285" mass="30403">MTTDSLPQVALLERTLNTLAARTGFPVAFGGFAESGGTVLTSFAGTRTGALRGLVIQPGQGLGGLALARRELTATGAYQQSPDIIHSYDREIGVEGIITLLAIPVVVDNQVRALIYAGLRDRSQLTDETLAAAAGEARRLAWELSVHEETERRLAVLSASEAHATHASDLALSQEDLTVLYTELRDIARLIEDPELAQRLSTAGSMLRAGQPREVAGSRGAGPLSPRELDVLTHLALGKRNALIGAHLDLAESTVKSYIASAMRKLEAANRFDLVLRARSRGLIP</sequence>
<dbReference type="PROSITE" id="PS50043">
    <property type="entry name" value="HTH_LUXR_2"/>
    <property type="match status" value="1"/>
</dbReference>
<dbReference type="InterPro" id="IPR016032">
    <property type="entry name" value="Sig_transdc_resp-reg_C-effctor"/>
</dbReference>
<evidence type="ECO:0000259" key="4">
    <source>
        <dbReference type="PROSITE" id="PS50043"/>
    </source>
</evidence>
<dbReference type="SUPFAM" id="SSF55781">
    <property type="entry name" value="GAF domain-like"/>
    <property type="match status" value="1"/>
</dbReference>
<keyword evidence="2" id="KW-0238">DNA-binding</keyword>
<keyword evidence="3" id="KW-0804">Transcription</keyword>
<evidence type="ECO:0000256" key="1">
    <source>
        <dbReference type="ARBA" id="ARBA00023015"/>
    </source>
</evidence>
<dbReference type="Gene3D" id="1.10.10.10">
    <property type="entry name" value="Winged helix-like DNA-binding domain superfamily/Winged helix DNA-binding domain"/>
    <property type="match status" value="1"/>
</dbReference>
<keyword evidence="1" id="KW-0805">Transcription regulation</keyword>
<dbReference type="GO" id="GO:0003677">
    <property type="term" value="F:DNA binding"/>
    <property type="evidence" value="ECO:0007669"/>
    <property type="project" value="UniProtKB-KW"/>
</dbReference>
<dbReference type="SMART" id="SM00421">
    <property type="entry name" value="HTH_LUXR"/>
    <property type="match status" value="1"/>
</dbReference>
<dbReference type="CDD" id="cd06170">
    <property type="entry name" value="LuxR_C_like"/>
    <property type="match status" value="1"/>
</dbReference>
<dbReference type="InterPro" id="IPR036388">
    <property type="entry name" value="WH-like_DNA-bd_sf"/>
</dbReference>
<evidence type="ECO:0000313" key="5">
    <source>
        <dbReference type="EMBL" id="RBM00575.1"/>
    </source>
</evidence>
<dbReference type="InterPro" id="IPR029016">
    <property type="entry name" value="GAF-like_dom_sf"/>
</dbReference>
<dbReference type="GO" id="GO:0006355">
    <property type="term" value="P:regulation of DNA-templated transcription"/>
    <property type="evidence" value="ECO:0007669"/>
    <property type="project" value="InterPro"/>
</dbReference>
<dbReference type="Pfam" id="PF00196">
    <property type="entry name" value="GerE"/>
    <property type="match status" value="1"/>
</dbReference>
<accession>A0A365YCZ7</accession>
<evidence type="ECO:0000256" key="3">
    <source>
        <dbReference type="ARBA" id="ARBA00023163"/>
    </source>
</evidence>
<dbReference type="PANTHER" id="PTHR44688:SF16">
    <property type="entry name" value="DNA-BINDING TRANSCRIPTIONAL ACTIVATOR DEVR_DOSR"/>
    <property type="match status" value="1"/>
</dbReference>
<dbReference type="PANTHER" id="PTHR44688">
    <property type="entry name" value="DNA-BINDING TRANSCRIPTIONAL ACTIVATOR DEVR_DOSR"/>
    <property type="match status" value="1"/>
</dbReference>
<evidence type="ECO:0000313" key="6">
    <source>
        <dbReference type="Proteomes" id="UP000252167"/>
    </source>
</evidence>
<dbReference type="Gene3D" id="3.30.450.40">
    <property type="match status" value="1"/>
</dbReference>